<dbReference type="PANTHER" id="PTHR30146:SF109">
    <property type="entry name" value="HTH-TYPE TRANSCRIPTIONAL REGULATOR GALS"/>
    <property type="match status" value="1"/>
</dbReference>
<evidence type="ECO:0000256" key="1">
    <source>
        <dbReference type="ARBA" id="ARBA00023015"/>
    </source>
</evidence>
<protein>
    <submittedName>
        <fullName evidence="5">LacI family DNA-binding transcriptional regulator</fullName>
    </submittedName>
</protein>
<dbReference type="SMART" id="SM00354">
    <property type="entry name" value="HTH_LACI"/>
    <property type="match status" value="1"/>
</dbReference>
<dbReference type="SUPFAM" id="SSF53822">
    <property type="entry name" value="Periplasmic binding protein-like I"/>
    <property type="match status" value="1"/>
</dbReference>
<gene>
    <name evidence="5" type="ORF">NK118_11025</name>
</gene>
<sequence length="342" mass="38835">MKYKAKDIARELGVSPTTVSLVLNNKPGVGEKTREIIINKINELGCEDLLKKGSGQVSHKGYIGFVVYKREGSIVDESPFFNYLLEGMTARAYDNGYILNFIYINSNMSQEEKEAQIKGIDYKGLLVFGVEMIYEDLDVLKKSNLPFVIIDNSFPESDIDAVAINNNLGVSKAVDYLYEMGHRRIGYIKSKVRINSFEERRSAFKRKLRHLGIEEDRKHILNVGYSKSMIQEDVNIYLDGMNKEELPTAFFAENDFLGCNVMRMLQEKGYQVPGDISVIGFDNRPISELVEPRLTTINVPKEIFGPESVALLISKIEEKRQQSLKIVVGTNIIVRESVKRLD</sequence>
<keyword evidence="1" id="KW-0805">Transcription regulation</keyword>
<accession>A0ABT1EJA0</accession>
<dbReference type="RefSeq" id="WP_262069664.1">
    <property type="nucleotide sequence ID" value="NZ_JAMXOC010000017.1"/>
</dbReference>
<dbReference type="InterPro" id="IPR010982">
    <property type="entry name" value="Lambda_DNA-bd_dom_sf"/>
</dbReference>
<dbReference type="CDD" id="cd01392">
    <property type="entry name" value="HTH_LacI"/>
    <property type="match status" value="1"/>
</dbReference>
<dbReference type="EMBL" id="JAMZFV010000017">
    <property type="protein sequence ID" value="MCP1110785.1"/>
    <property type="molecule type" value="Genomic_DNA"/>
</dbReference>
<dbReference type="PROSITE" id="PS50932">
    <property type="entry name" value="HTH_LACI_2"/>
    <property type="match status" value="1"/>
</dbReference>
<reference evidence="5 6" key="1">
    <citation type="journal article" date="2022" name="Genome Biol. Evol.">
        <title>Host diet, physiology and behaviors set the stage for Lachnospiraceae cladogenesis.</title>
        <authorList>
            <person name="Vera-Ponce De Leon A."/>
            <person name="Schneider M."/>
            <person name="Jahnes B.C."/>
            <person name="Sadowski V."/>
            <person name="Camuy-Velez L.A."/>
            <person name="Duan J."/>
            <person name="Sabree Z.L."/>
        </authorList>
    </citation>
    <scope>NUCLEOTIDE SEQUENCE [LARGE SCALE GENOMIC DNA]</scope>
    <source>
        <strain evidence="5 6">PAL227</strain>
    </source>
</reference>
<evidence type="ECO:0000259" key="4">
    <source>
        <dbReference type="PROSITE" id="PS50932"/>
    </source>
</evidence>
<dbReference type="PANTHER" id="PTHR30146">
    <property type="entry name" value="LACI-RELATED TRANSCRIPTIONAL REPRESSOR"/>
    <property type="match status" value="1"/>
</dbReference>
<evidence type="ECO:0000313" key="6">
    <source>
        <dbReference type="Proteomes" id="UP001523565"/>
    </source>
</evidence>
<proteinExistence type="predicted"/>
<evidence type="ECO:0000256" key="3">
    <source>
        <dbReference type="ARBA" id="ARBA00023163"/>
    </source>
</evidence>
<dbReference type="InterPro" id="IPR046335">
    <property type="entry name" value="LacI/GalR-like_sensor"/>
</dbReference>
<dbReference type="GO" id="GO:0003677">
    <property type="term" value="F:DNA binding"/>
    <property type="evidence" value="ECO:0007669"/>
    <property type="project" value="UniProtKB-KW"/>
</dbReference>
<dbReference type="Pfam" id="PF13377">
    <property type="entry name" value="Peripla_BP_3"/>
    <property type="match status" value="1"/>
</dbReference>
<evidence type="ECO:0000256" key="2">
    <source>
        <dbReference type="ARBA" id="ARBA00023125"/>
    </source>
</evidence>
<keyword evidence="2 5" id="KW-0238">DNA-binding</keyword>
<dbReference type="Pfam" id="PF00356">
    <property type="entry name" value="LacI"/>
    <property type="match status" value="1"/>
</dbReference>
<dbReference type="InterPro" id="IPR000843">
    <property type="entry name" value="HTH_LacI"/>
</dbReference>
<keyword evidence="3" id="KW-0804">Transcription</keyword>
<dbReference type="Gene3D" id="3.40.50.2300">
    <property type="match status" value="2"/>
</dbReference>
<feature type="domain" description="HTH lacI-type" evidence="4">
    <location>
        <begin position="6"/>
        <end position="45"/>
    </location>
</feature>
<dbReference type="InterPro" id="IPR028082">
    <property type="entry name" value="Peripla_BP_I"/>
</dbReference>
<evidence type="ECO:0000313" key="5">
    <source>
        <dbReference type="EMBL" id="MCP1110785.1"/>
    </source>
</evidence>
<name>A0ABT1EJA0_9FIRM</name>
<dbReference type="Gene3D" id="1.10.260.40">
    <property type="entry name" value="lambda repressor-like DNA-binding domains"/>
    <property type="match status" value="1"/>
</dbReference>
<keyword evidence="6" id="KW-1185">Reference proteome</keyword>
<comment type="caution">
    <text evidence="5">The sequence shown here is derived from an EMBL/GenBank/DDBJ whole genome shotgun (WGS) entry which is preliminary data.</text>
</comment>
<dbReference type="Proteomes" id="UP001523565">
    <property type="component" value="Unassembled WGS sequence"/>
</dbReference>
<organism evidence="5 6">
    <name type="scientific">Ohessyouella blattaphilus</name>
    <dbReference type="NCBI Taxonomy" id="2949333"/>
    <lineage>
        <taxon>Bacteria</taxon>
        <taxon>Bacillati</taxon>
        <taxon>Bacillota</taxon>
        <taxon>Clostridia</taxon>
        <taxon>Lachnospirales</taxon>
        <taxon>Lachnospiraceae</taxon>
        <taxon>Ohessyouella</taxon>
    </lineage>
</organism>
<dbReference type="SUPFAM" id="SSF47413">
    <property type="entry name" value="lambda repressor-like DNA-binding domains"/>
    <property type="match status" value="1"/>
</dbReference>